<reference evidence="2" key="1">
    <citation type="journal article" date="2020" name="bioRxiv">
        <title>A rank-normalized archaeal taxonomy based on genome phylogeny resolves widespread incomplete and uneven classifications.</title>
        <authorList>
            <person name="Rinke C."/>
            <person name="Chuvochina M."/>
            <person name="Mussig A.J."/>
            <person name="Chaumeil P.-A."/>
            <person name="Waite D.W."/>
            <person name="Whitman W.B."/>
            <person name="Parks D.H."/>
            <person name="Hugenholtz P."/>
        </authorList>
    </citation>
    <scope>NUCLEOTIDE SEQUENCE</scope>
    <source>
        <strain evidence="2">UBA8839</strain>
    </source>
</reference>
<dbReference type="Pfam" id="PF07728">
    <property type="entry name" value="AAA_5"/>
    <property type="match status" value="1"/>
</dbReference>
<dbReference type="SUPFAM" id="SSF52540">
    <property type="entry name" value="P-loop containing nucleoside triphosphate hydrolases"/>
    <property type="match status" value="1"/>
</dbReference>
<protein>
    <submittedName>
        <fullName evidence="2">McrB family protein</fullName>
    </submittedName>
</protein>
<dbReference type="EMBL" id="DUJP01000033">
    <property type="protein sequence ID" value="HII47778.1"/>
    <property type="molecule type" value="Genomic_DNA"/>
</dbReference>
<dbReference type="Gene3D" id="3.40.50.300">
    <property type="entry name" value="P-loop containing nucleotide triphosphate hydrolases"/>
    <property type="match status" value="1"/>
</dbReference>
<dbReference type="Proteomes" id="UP000651120">
    <property type="component" value="Unassembled WGS sequence"/>
</dbReference>
<evidence type="ECO:0000259" key="1">
    <source>
        <dbReference type="SMART" id="SM00382"/>
    </source>
</evidence>
<dbReference type="GeneID" id="1466231"/>
<organism evidence="2 3">
    <name type="scientific">Pyrobaculum aerophilum</name>
    <dbReference type="NCBI Taxonomy" id="13773"/>
    <lineage>
        <taxon>Archaea</taxon>
        <taxon>Thermoproteota</taxon>
        <taxon>Thermoprotei</taxon>
        <taxon>Thermoproteales</taxon>
        <taxon>Thermoproteaceae</taxon>
        <taxon>Pyrobaculum</taxon>
    </lineage>
</organism>
<feature type="domain" description="AAA+ ATPase" evidence="1">
    <location>
        <begin position="17"/>
        <end position="180"/>
    </location>
</feature>
<dbReference type="PANTHER" id="PTHR37291:SF1">
    <property type="entry name" value="TYPE IV METHYL-DIRECTED RESTRICTION ENZYME ECOKMCRB SUBUNIT"/>
    <property type="match status" value="1"/>
</dbReference>
<dbReference type="RefSeq" id="WP_011009562.1">
    <property type="nucleotide sequence ID" value="NZ_DUJP01000033.1"/>
</dbReference>
<dbReference type="PANTHER" id="PTHR37291">
    <property type="entry name" value="5-METHYLCYTOSINE-SPECIFIC RESTRICTION ENZYME B"/>
    <property type="match status" value="1"/>
</dbReference>
<sequence>MGASAPLERFVALLILSGKNVLLVGAPGVGKTELALRAARFFTCCEPEVEAGREDLSYEDLVWSYAVGPDGKLERRLGSLGRAVKRSWESLAKGGGPCHYVLDEINRANIDVALGRVFTALDVEHRPRVKVFEEAGVEPPLIPTSLRVFATMNVVDRGQLFKLSFALLRRFAYVYVPPPHKSISPRLEIPHIIKRDIDFTPYAERAYKSLTINGVGPGDIPTILKLPIPQPGEILAEVDRLGLTSLLNWALEKAERLGLEVGPSMILDVLKIAAVRAAAPNSLKLEKGAFIDFVASSLVLPYFASAAPRVRQKAILSARPPGELEEMRKIVNEVKEFFGETSASYTVARGLLYELPAEV</sequence>
<dbReference type="OMA" id="QLFKLSF"/>
<dbReference type="SMART" id="SM00382">
    <property type="entry name" value="AAA"/>
    <property type="match status" value="1"/>
</dbReference>
<dbReference type="InterPro" id="IPR052934">
    <property type="entry name" value="Methyl-DNA_Rec/Restrict_Enz"/>
</dbReference>
<evidence type="ECO:0000313" key="2">
    <source>
        <dbReference type="EMBL" id="HII47778.1"/>
    </source>
</evidence>
<evidence type="ECO:0000313" key="3">
    <source>
        <dbReference type="Proteomes" id="UP000651120"/>
    </source>
</evidence>
<dbReference type="GO" id="GO:0016887">
    <property type="term" value="F:ATP hydrolysis activity"/>
    <property type="evidence" value="ECO:0007669"/>
    <property type="project" value="InterPro"/>
</dbReference>
<gene>
    <name evidence="2" type="ORF">HA333_10170</name>
</gene>
<dbReference type="InterPro" id="IPR027417">
    <property type="entry name" value="P-loop_NTPase"/>
</dbReference>
<proteinExistence type="predicted"/>
<dbReference type="InterPro" id="IPR011704">
    <property type="entry name" value="ATPase_dyneun-rel_AAA"/>
</dbReference>
<comment type="caution">
    <text evidence="2">The sequence shown here is derived from an EMBL/GenBank/DDBJ whole genome shotgun (WGS) entry which is preliminary data.</text>
</comment>
<dbReference type="InterPro" id="IPR003593">
    <property type="entry name" value="AAA+_ATPase"/>
</dbReference>
<accession>A0A832SIS8</accession>
<dbReference type="AlphaFoldDB" id="A0A832SIS8"/>
<dbReference type="GO" id="GO:0005524">
    <property type="term" value="F:ATP binding"/>
    <property type="evidence" value="ECO:0007669"/>
    <property type="project" value="InterPro"/>
</dbReference>
<name>A0A832SIS8_9CREN</name>